<dbReference type="PROSITE" id="PS50943">
    <property type="entry name" value="HTH_CROC1"/>
    <property type="match status" value="1"/>
</dbReference>
<dbReference type="InterPro" id="IPR010982">
    <property type="entry name" value="Lambda_DNA-bd_dom_sf"/>
</dbReference>
<dbReference type="SUPFAM" id="SSF47413">
    <property type="entry name" value="lambda repressor-like DNA-binding domains"/>
    <property type="match status" value="1"/>
</dbReference>
<dbReference type="EMBL" id="JBHSIW010000011">
    <property type="protein sequence ID" value="MFC4903801.1"/>
    <property type="molecule type" value="Genomic_DNA"/>
</dbReference>
<sequence length="105" mass="11632">MKRIETPVPQLGDLWMELHDRKKLAKLIVIQDVSQRELAQLAGWKTHSYLGSLLRGDAKTLNPEPALRIAKALGCGVDDLFLTKVSVDARQIDGQSKTARKKVAA</sequence>
<dbReference type="Proteomes" id="UP001595797">
    <property type="component" value="Unassembled WGS sequence"/>
</dbReference>
<dbReference type="CDD" id="cd00093">
    <property type="entry name" value="HTH_XRE"/>
    <property type="match status" value="1"/>
</dbReference>
<gene>
    <name evidence="2" type="ORF">ACFPCS_09525</name>
</gene>
<evidence type="ECO:0000259" key="1">
    <source>
        <dbReference type="PROSITE" id="PS50943"/>
    </source>
</evidence>
<dbReference type="Gene3D" id="1.10.260.40">
    <property type="entry name" value="lambda repressor-like DNA-binding domains"/>
    <property type="match status" value="1"/>
</dbReference>
<dbReference type="RefSeq" id="WP_380113180.1">
    <property type="nucleotide sequence ID" value="NZ_JBHSIW010000011.1"/>
</dbReference>
<dbReference type="InterPro" id="IPR001387">
    <property type="entry name" value="Cro/C1-type_HTH"/>
</dbReference>
<feature type="domain" description="HTH cro/C1-type" evidence="1">
    <location>
        <begin position="24"/>
        <end position="80"/>
    </location>
</feature>
<name>A0ABV9TK73_9MICC</name>
<comment type="caution">
    <text evidence="2">The sequence shown here is derived from an EMBL/GenBank/DDBJ whole genome shotgun (WGS) entry which is preliminary data.</text>
</comment>
<evidence type="ECO:0000313" key="3">
    <source>
        <dbReference type="Proteomes" id="UP001595797"/>
    </source>
</evidence>
<organism evidence="2 3">
    <name type="scientific">Kocuria oceani</name>
    <dbReference type="NCBI Taxonomy" id="988827"/>
    <lineage>
        <taxon>Bacteria</taxon>
        <taxon>Bacillati</taxon>
        <taxon>Actinomycetota</taxon>
        <taxon>Actinomycetes</taxon>
        <taxon>Micrococcales</taxon>
        <taxon>Micrococcaceae</taxon>
        <taxon>Kocuria</taxon>
    </lineage>
</organism>
<evidence type="ECO:0000313" key="2">
    <source>
        <dbReference type="EMBL" id="MFC4903801.1"/>
    </source>
</evidence>
<proteinExistence type="predicted"/>
<accession>A0ABV9TK73</accession>
<dbReference type="Pfam" id="PF01381">
    <property type="entry name" value="HTH_3"/>
    <property type="match status" value="1"/>
</dbReference>
<dbReference type="SMART" id="SM00530">
    <property type="entry name" value="HTH_XRE"/>
    <property type="match status" value="1"/>
</dbReference>
<keyword evidence="3" id="KW-1185">Reference proteome</keyword>
<protein>
    <submittedName>
        <fullName evidence="2">Helix-turn-helix transcriptional regulator</fullName>
    </submittedName>
</protein>
<reference evidence="3" key="1">
    <citation type="journal article" date="2019" name="Int. J. Syst. Evol. Microbiol.">
        <title>The Global Catalogue of Microorganisms (GCM) 10K type strain sequencing project: providing services to taxonomists for standard genome sequencing and annotation.</title>
        <authorList>
            <consortium name="The Broad Institute Genomics Platform"/>
            <consortium name="The Broad Institute Genome Sequencing Center for Infectious Disease"/>
            <person name="Wu L."/>
            <person name="Ma J."/>
        </authorList>
    </citation>
    <scope>NUCLEOTIDE SEQUENCE [LARGE SCALE GENOMIC DNA]</scope>
    <source>
        <strain evidence="3">CGMCC 4.6946</strain>
    </source>
</reference>